<dbReference type="AlphaFoldDB" id="E7QWI8"/>
<accession>E7QWI8</accession>
<dbReference type="SUPFAM" id="SSF55811">
    <property type="entry name" value="Nudix"/>
    <property type="match status" value="1"/>
</dbReference>
<evidence type="ECO:0000313" key="4">
    <source>
        <dbReference type="Proteomes" id="UP000003751"/>
    </source>
</evidence>
<proteinExistence type="predicted"/>
<gene>
    <name evidence="3" type="ORF">ZOD2009_15881</name>
</gene>
<dbReference type="OrthoDB" id="211338at2157"/>
<dbReference type="Pfam" id="PF00293">
    <property type="entry name" value="NUDIX"/>
    <property type="match status" value="1"/>
</dbReference>
<dbReference type="EMBL" id="AEMG01000018">
    <property type="protein sequence ID" value="EFW91084.1"/>
    <property type="molecule type" value="Genomic_DNA"/>
</dbReference>
<evidence type="ECO:0000259" key="2">
    <source>
        <dbReference type="PROSITE" id="PS51462"/>
    </source>
</evidence>
<dbReference type="InterPro" id="IPR020084">
    <property type="entry name" value="NUDIX_hydrolase_CS"/>
</dbReference>
<sequence length="144" mass="16357">MALGLPHRNDEIFVARLYDTDNDERFYRPIGGGIEFGEYSPAAIVREFDEELDISVKVGDYLGSIENVFSFAGTAGHEVIFIYEIEPTDDLWSVAQLEGHDDGDVTFTGEWKSLSEFDHEDDPLYPDGLLRLIREDTKHVVPRC</sequence>
<dbReference type="InterPro" id="IPR015797">
    <property type="entry name" value="NUDIX_hydrolase-like_dom_sf"/>
</dbReference>
<evidence type="ECO:0000256" key="1">
    <source>
        <dbReference type="ARBA" id="ARBA00022801"/>
    </source>
</evidence>
<dbReference type="Gene3D" id="3.90.79.10">
    <property type="entry name" value="Nucleoside Triphosphate Pyrophosphohydrolase"/>
    <property type="match status" value="1"/>
</dbReference>
<dbReference type="InterPro" id="IPR000086">
    <property type="entry name" value="NUDIX_hydrolase_dom"/>
</dbReference>
<feature type="domain" description="Nudix hydrolase" evidence="2">
    <location>
        <begin position="1"/>
        <end position="135"/>
    </location>
</feature>
<organism evidence="3 4">
    <name type="scientific">Haladaptatus paucihalophilus DX253</name>
    <dbReference type="NCBI Taxonomy" id="797209"/>
    <lineage>
        <taxon>Archaea</taxon>
        <taxon>Methanobacteriati</taxon>
        <taxon>Methanobacteriota</taxon>
        <taxon>Stenosarchaea group</taxon>
        <taxon>Halobacteria</taxon>
        <taxon>Halobacteriales</taxon>
        <taxon>Haladaptataceae</taxon>
        <taxon>Haladaptatus</taxon>
    </lineage>
</organism>
<dbReference type="Proteomes" id="UP000003751">
    <property type="component" value="Unassembled WGS sequence"/>
</dbReference>
<comment type="caution">
    <text evidence="3">The sequence shown here is derived from an EMBL/GenBank/DDBJ whole genome shotgun (WGS) entry which is preliminary data.</text>
</comment>
<keyword evidence="1 3" id="KW-0378">Hydrolase</keyword>
<protein>
    <submittedName>
        <fullName evidence="3">NUDIX family hydrolase</fullName>
    </submittedName>
</protein>
<name>E7QWI8_HALPU</name>
<evidence type="ECO:0000313" key="3">
    <source>
        <dbReference type="EMBL" id="EFW91084.1"/>
    </source>
</evidence>
<dbReference type="PROSITE" id="PS00893">
    <property type="entry name" value="NUDIX_BOX"/>
    <property type="match status" value="1"/>
</dbReference>
<dbReference type="PROSITE" id="PS51462">
    <property type="entry name" value="NUDIX"/>
    <property type="match status" value="1"/>
</dbReference>
<dbReference type="CDD" id="cd04688">
    <property type="entry name" value="NUDIX_Hydrolase"/>
    <property type="match status" value="1"/>
</dbReference>
<reference evidence="3 4" key="1">
    <citation type="journal article" date="2014" name="ISME J.">
        <title>Trehalose/2-sulfotrehalose biosynthesis and glycine-betaine uptake are widely spread mechanisms for osmoadaptation in the Halobacteriales.</title>
        <authorList>
            <person name="Youssef N.H."/>
            <person name="Savage-Ashlock K.N."/>
            <person name="McCully A.L."/>
            <person name="Luedtke B."/>
            <person name="Shaw E.I."/>
            <person name="Hoff W.D."/>
            <person name="Elshahed M.S."/>
        </authorList>
    </citation>
    <scope>NUCLEOTIDE SEQUENCE [LARGE SCALE GENOMIC DNA]</scope>
    <source>
        <strain evidence="3 4">DX253</strain>
    </source>
</reference>
<dbReference type="GO" id="GO:0016787">
    <property type="term" value="F:hydrolase activity"/>
    <property type="evidence" value="ECO:0007669"/>
    <property type="project" value="UniProtKB-KW"/>
</dbReference>